<dbReference type="Pfam" id="PF13290">
    <property type="entry name" value="CHB_HEX_C_1"/>
    <property type="match status" value="1"/>
</dbReference>
<dbReference type="Gene3D" id="1.10.760.10">
    <property type="entry name" value="Cytochrome c-like domain"/>
    <property type="match status" value="1"/>
</dbReference>
<dbReference type="PANTHER" id="PTHR33546:SF1">
    <property type="entry name" value="LARGE, MULTIFUNCTIONAL SECRETED PROTEIN"/>
    <property type="match status" value="1"/>
</dbReference>
<keyword evidence="3" id="KW-0408">Iron</keyword>
<evidence type="ECO:0000256" key="2">
    <source>
        <dbReference type="ARBA" id="ARBA00022723"/>
    </source>
</evidence>
<dbReference type="PANTHER" id="PTHR33546">
    <property type="entry name" value="LARGE, MULTIFUNCTIONAL SECRETED PROTEIN-RELATED"/>
    <property type="match status" value="1"/>
</dbReference>
<dbReference type="InterPro" id="IPR055557">
    <property type="entry name" value="DUF7133"/>
</dbReference>
<dbReference type="InterPro" id="IPR036909">
    <property type="entry name" value="Cyt_c-like_dom_sf"/>
</dbReference>
<evidence type="ECO:0000256" key="1">
    <source>
        <dbReference type="ARBA" id="ARBA00022617"/>
    </source>
</evidence>
<dbReference type="InterPro" id="IPR016024">
    <property type="entry name" value="ARM-type_fold"/>
</dbReference>
<dbReference type="AlphaFoldDB" id="A0A381WDR0"/>
<evidence type="ECO:0000256" key="3">
    <source>
        <dbReference type="ARBA" id="ARBA00023004"/>
    </source>
</evidence>
<name>A0A381WDR0_9ZZZZ</name>
<organism evidence="5">
    <name type="scientific">marine metagenome</name>
    <dbReference type="NCBI Taxonomy" id="408172"/>
    <lineage>
        <taxon>unclassified sequences</taxon>
        <taxon>metagenomes</taxon>
        <taxon>ecological metagenomes</taxon>
    </lineage>
</organism>
<feature type="non-terminal residue" evidence="5">
    <location>
        <position position="978"/>
    </location>
</feature>
<dbReference type="NCBIfam" id="TIGR02604">
    <property type="entry name" value="Piru_Ver_Nterm"/>
    <property type="match status" value="1"/>
</dbReference>
<dbReference type="SUPFAM" id="SSF48371">
    <property type="entry name" value="ARM repeat"/>
    <property type="match status" value="1"/>
</dbReference>
<accession>A0A381WDR0</accession>
<evidence type="ECO:0000313" key="5">
    <source>
        <dbReference type="EMBL" id="SVA50594.1"/>
    </source>
</evidence>
<dbReference type="EMBL" id="UINC01011465">
    <property type="protein sequence ID" value="SVA50594.1"/>
    <property type="molecule type" value="Genomic_DNA"/>
</dbReference>
<dbReference type="InterPro" id="IPR021133">
    <property type="entry name" value="HEAT_type_2"/>
</dbReference>
<dbReference type="SUPFAM" id="SSF46626">
    <property type="entry name" value="Cytochrome c"/>
    <property type="match status" value="1"/>
</dbReference>
<keyword evidence="1" id="KW-0349">Heme</keyword>
<dbReference type="GO" id="GO:0046872">
    <property type="term" value="F:metal ion binding"/>
    <property type="evidence" value="ECO:0007669"/>
    <property type="project" value="UniProtKB-KW"/>
</dbReference>
<dbReference type="InterPro" id="IPR011042">
    <property type="entry name" value="6-blade_b-propeller_TolB-like"/>
</dbReference>
<dbReference type="InterPro" id="IPR009056">
    <property type="entry name" value="Cyt_c-like_dom"/>
</dbReference>
<protein>
    <recommendedName>
        <fullName evidence="4">Cytochrome c domain-containing protein</fullName>
    </recommendedName>
</protein>
<feature type="domain" description="Cytochrome c" evidence="4">
    <location>
        <begin position="922"/>
        <end position="978"/>
    </location>
</feature>
<reference evidence="5" key="1">
    <citation type="submission" date="2018-05" db="EMBL/GenBank/DDBJ databases">
        <authorList>
            <person name="Lanie J.A."/>
            <person name="Ng W.-L."/>
            <person name="Kazmierczak K.M."/>
            <person name="Andrzejewski T.M."/>
            <person name="Davidsen T.M."/>
            <person name="Wayne K.J."/>
            <person name="Tettelin H."/>
            <person name="Glass J.I."/>
            <person name="Rusch D."/>
            <person name="Podicherti R."/>
            <person name="Tsui H.-C.T."/>
            <person name="Winkler M.E."/>
        </authorList>
    </citation>
    <scope>NUCLEOTIDE SEQUENCE</scope>
</reference>
<dbReference type="Gene3D" id="2.120.10.30">
    <property type="entry name" value="TolB, C-terminal domain"/>
    <property type="match status" value="1"/>
</dbReference>
<dbReference type="Pfam" id="PF13646">
    <property type="entry name" value="HEAT_2"/>
    <property type="match status" value="1"/>
</dbReference>
<proteinExistence type="predicted"/>
<dbReference type="PROSITE" id="PS50077">
    <property type="entry name" value="HEAT_REPEAT"/>
    <property type="match status" value="1"/>
</dbReference>
<evidence type="ECO:0000259" key="4">
    <source>
        <dbReference type="PROSITE" id="PS51007"/>
    </source>
</evidence>
<dbReference type="InterPro" id="IPR011041">
    <property type="entry name" value="Quinoprot_gluc/sorb_DH_b-prop"/>
</dbReference>
<keyword evidence="2" id="KW-0479">Metal-binding</keyword>
<dbReference type="SUPFAM" id="SSF50952">
    <property type="entry name" value="Soluble quinoprotein glucose dehydrogenase"/>
    <property type="match status" value="1"/>
</dbReference>
<gene>
    <name evidence="5" type="ORF">METZ01_LOCUS103448</name>
</gene>
<dbReference type="GO" id="GO:0020037">
    <property type="term" value="F:heme binding"/>
    <property type="evidence" value="ECO:0007669"/>
    <property type="project" value="InterPro"/>
</dbReference>
<dbReference type="InterPro" id="IPR013428">
    <property type="entry name" value="Membrane-bound_put_N"/>
</dbReference>
<dbReference type="Gene3D" id="1.25.10.10">
    <property type="entry name" value="Leucine-rich Repeat Variant"/>
    <property type="match status" value="1"/>
</dbReference>
<dbReference type="InterPro" id="IPR011989">
    <property type="entry name" value="ARM-like"/>
</dbReference>
<dbReference type="Pfam" id="PF23500">
    <property type="entry name" value="DUF7133"/>
    <property type="match status" value="1"/>
</dbReference>
<dbReference type="Pfam" id="PF00034">
    <property type="entry name" value="Cytochrom_C"/>
    <property type="match status" value="1"/>
</dbReference>
<dbReference type="PROSITE" id="PS51007">
    <property type="entry name" value="CYTC"/>
    <property type="match status" value="1"/>
</dbReference>
<sequence>MKRTHCNFQWLCLAIFATVTFGQVDSSNVDVEALPDTAEGFGINIVAREPHFINPAALAFDKHGRLFVGAGPQYRKPSPDTPGDYIKILIDRDEDGVADEVKTFAEGFNNVQALAWKGDELWVANCPDVTVLRDTDGDDVADEYRLVFTGLGHLRHGLHGFNWGPDGRLYMTQGNSRVQEHAPMAFRKLMRVKSDKPDNQPLNQVFTRETYKKSYIGSWPSAEGGILRCEAGGKNLEIFTRGLRNSWDMAMDTSFNWVATDNDPGPQHDRIFMPFKGAHFGMSHPWSFDWMAKEHLPTAPSISKLPTVSGSGVGVVYYVHSHFPEKYHSTFLIADWTNKRIYHFPTTWDGAHMKSDETFETLADAGRTQAGDLGYKPRKGKSLFRPTDIAVAPSGALYIAGWGAHYGSIYASFGGADSKAKKNYGRVFRLFHRERPLLKRKDWLSAKRNKAHDQWTFDELLADLGHQIPAWRVAAQDELIRRGSKERNKLLAALESGKLAEGQETWGAWALARMSPKSDPAKSFGKWAKESVSLNLRIQSVRILGESGLAEVIPDITARLTDEEPRIRFAAALALRNRIKELKSEAQEPLVDALSTETDRVTFYAQWQTLRSMVDVEERRKYLADKRGGVRLGALLSLLEEDALDKLDLTDLALDSDEQVAGIAQSWLKKNGGGVLPGVTIEAPRRNFRDPVAVSLVSTVKGYDIHYTLDGSEPSTKSTRYGKPLKVSKDLTLRAALFRDGKRKSSIAQASFHRVSDDEWNDRVFIQEMKVKSGQKYEIVEMGLQPGAKVFIDREYTYSSIPPEVQGLTFIRTANNDAKSAGDTLVQFDVNIPAAIYVAHDERLGEKPKWMSEYQRTDLVLNTSDVPFRLYRLDVLGGTVILGGNVEGGGRSSMYQVLVQRPTAGGKTAGPAVHAILKSGKSDKANGSQVFFGKGACMACHRVQGKGQNLGPDLSDLGLRVNAEYVVRAILEPNADLI</sequence>
<dbReference type="InterPro" id="IPR059177">
    <property type="entry name" value="GH29D-like_dom"/>
</dbReference>
<dbReference type="GO" id="GO:0009055">
    <property type="term" value="F:electron transfer activity"/>
    <property type="evidence" value="ECO:0007669"/>
    <property type="project" value="InterPro"/>
</dbReference>